<keyword evidence="8" id="KW-1185">Reference proteome</keyword>
<comment type="similarity">
    <text evidence="1">Belongs to the sigma-70 factor family. ECF subfamily.</text>
</comment>
<dbReference type="GO" id="GO:0003677">
    <property type="term" value="F:DNA binding"/>
    <property type="evidence" value="ECO:0007669"/>
    <property type="project" value="UniProtKB-KW"/>
</dbReference>
<dbReference type="PANTHER" id="PTHR43133">
    <property type="entry name" value="RNA POLYMERASE ECF-TYPE SIGMA FACTO"/>
    <property type="match status" value="1"/>
</dbReference>
<name>A0A518H6H0_9BACT</name>
<dbReference type="GO" id="GO:0006352">
    <property type="term" value="P:DNA-templated transcription initiation"/>
    <property type="evidence" value="ECO:0007669"/>
    <property type="project" value="InterPro"/>
</dbReference>
<evidence type="ECO:0000256" key="1">
    <source>
        <dbReference type="ARBA" id="ARBA00010641"/>
    </source>
</evidence>
<dbReference type="GO" id="GO:0016987">
    <property type="term" value="F:sigma factor activity"/>
    <property type="evidence" value="ECO:0007669"/>
    <property type="project" value="UniProtKB-KW"/>
</dbReference>
<dbReference type="Gene3D" id="1.10.1740.10">
    <property type="match status" value="1"/>
</dbReference>
<reference evidence="7 8" key="1">
    <citation type="submission" date="2019-02" db="EMBL/GenBank/DDBJ databases">
        <title>Deep-cultivation of Planctomycetes and their phenomic and genomic characterization uncovers novel biology.</title>
        <authorList>
            <person name="Wiegand S."/>
            <person name="Jogler M."/>
            <person name="Boedeker C."/>
            <person name="Pinto D."/>
            <person name="Vollmers J."/>
            <person name="Rivas-Marin E."/>
            <person name="Kohn T."/>
            <person name="Peeters S.H."/>
            <person name="Heuer A."/>
            <person name="Rast P."/>
            <person name="Oberbeckmann S."/>
            <person name="Bunk B."/>
            <person name="Jeske O."/>
            <person name="Meyerdierks A."/>
            <person name="Storesund J.E."/>
            <person name="Kallscheuer N."/>
            <person name="Luecker S."/>
            <person name="Lage O.M."/>
            <person name="Pohl T."/>
            <person name="Merkel B.J."/>
            <person name="Hornburger P."/>
            <person name="Mueller R.-W."/>
            <person name="Bruemmer F."/>
            <person name="Labrenz M."/>
            <person name="Spormann A.M."/>
            <person name="Op den Camp H."/>
            <person name="Overmann J."/>
            <person name="Amann R."/>
            <person name="Jetten M.S.M."/>
            <person name="Mascher T."/>
            <person name="Medema M.H."/>
            <person name="Devos D.P."/>
            <person name="Kaster A.-K."/>
            <person name="Ovreas L."/>
            <person name="Rohde M."/>
            <person name="Galperin M.Y."/>
            <person name="Jogler C."/>
        </authorList>
    </citation>
    <scope>NUCLEOTIDE SEQUENCE [LARGE SCALE GENOMIC DNA]</scope>
    <source>
        <strain evidence="7 8">ElP</strain>
    </source>
</reference>
<keyword evidence="3" id="KW-0731">Sigma factor</keyword>
<feature type="domain" description="RNA polymerase sigma factor 70 region 4 type 2" evidence="6">
    <location>
        <begin position="147"/>
        <end position="198"/>
    </location>
</feature>
<dbReference type="SUPFAM" id="SSF88946">
    <property type="entry name" value="Sigma2 domain of RNA polymerase sigma factors"/>
    <property type="match status" value="1"/>
</dbReference>
<dbReference type="InterPro" id="IPR013325">
    <property type="entry name" value="RNA_pol_sigma_r2"/>
</dbReference>
<keyword evidence="5" id="KW-0804">Transcription</keyword>
<dbReference type="Pfam" id="PF08281">
    <property type="entry name" value="Sigma70_r4_2"/>
    <property type="match status" value="1"/>
</dbReference>
<sequence length="212" mass="23709">MSRSPTESECLAERLLAGDRGAAEALFVRHRKRLRAMVDLRLDWVLRGRVDASDVLQDAYLDVARRLDDYLLDPKIPPFLWLRLIVGERLISLHRHHLGAQMRDPAREVSLYRGAMPEASSAALASRLMGELTSPSEAAIRAERTLKLQEALNALDPIDREVLSLRHFEQLTRGETAQVLGITESAAAKRYVRALKRLKATLADLNGGLEGI</sequence>
<evidence type="ECO:0000256" key="2">
    <source>
        <dbReference type="ARBA" id="ARBA00023015"/>
    </source>
</evidence>
<evidence type="ECO:0000256" key="3">
    <source>
        <dbReference type="ARBA" id="ARBA00023082"/>
    </source>
</evidence>
<dbReference type="CDD" id="cd06171">
    <property type="entry name" value="Sigma70_r4"/>
    <property type="match status" value="1"/>
</dbReference>
<evidence type="ECO:0000256" key="4">
    <source>
        <dbReference type="ARBA" id="ARBA00023125"/>
    </source>
</evidence>
<proteinExistence type="inferred from homology"/>
<dbReference type="InterPro" id="IPR013249">
    <property type="entry name" value="RNA_pol_sigma70_r4_t2"/>
</dbReference>
<dbReference type="SUPFAM" id="SSF88659">
    <property type="entry name" value="Sigma3 and sigma4 domains of RNA polymerase sigma factors"/>
    <property type="match status" value="1"/>
</dbReference>
<protein>
    <submittedName>
        <fullName evidence="7">RNA polymerase sigma factor</fullName>
    </submittedName>
</protein>
<dbReference type="InterPro" id="IPR036388">
    <property type="entry name" value="WH-like_DNA-bd_sf"/>
</dbReference>
<dbReference type="OrthoDB" id="276109at2"/>
<dbReference type="AlphaFoldDB" id="A0A518H6H0"/>
<dbReference type="EMBL" id="CP036426">
    <property type="protein sequence ID" value="QDV36436.1"/>
    <property type="molecule type" value="Genomic_DNA"/>
</dbReference>
<dbReference type="InterPro" id="IPR039425">
    <property type="entry name" value="RNA_pol_sigma-70-like"/>
</dbReference>
<evidence type="ECO:0000313" key="8">
    <source>
        <dbReference type="Proteomes" id="UP000317835"/>
    </source>
</evidence>
<gene>
    <name evidence="7" type="ORF">ElP_43610</name>
</gene>
<dbReference type="Proteomes" id="UP000317835">
    <property type="component" value="Chromosome"/>
</dbReference>
<accession>A0A518H6H0</accession>
<dbReference type="NCBIfam" id="TIGR02937">
    <property type="entry name" value="sigma70-ECF"/>
    <property type="match status" value="1"/>
</dbReference>
<evidence type="ECO:0000256" key="5">
    <source>
        <dbReference type="ARBA" id="ARBA00023163"/>
    </source>
</evidence>
<dbReference type="Gene3D" id="1.10.10.10">
    <property type="entry name" value="Winged helix-like DNA-binding domain superfamily/Winged helix DNA-binding domain"/>
    <property type="match status" value="1"/>
</dbReference>
<dbReference type="KEGG" id="tpla:ElP_43610"/>
<dbReference type="InterPro" id="IPR014284">
    <property type="entry name" value="RNA_pol_sigma-70_dom"/>
</dbReference>
<dbReference type="PANTHER" id="PTHR43133:SF8">
    <property type="entry name" value="RNA POLYMERASE SIGMA FACTOR HI_1459-RELATED"/>
    <property type="match status" value="1"/>
</dbReference>
<organism evidence="7 8">
    <name type="scientific">Tautonia plasticadhaerens</name>
    <dbReference type="NCBI Taxonomy" id="2527974"/>
    <lineage>
        <taxon>Bacteria</taxon>
        <taxon>Pseudomonadati</taxon>
        <taxon>Planctomycetota</taxon>
        <taxon>Planctomycetia</taxon>
        <taxon>Isosphaerales</taxon>
        <taxon>Isosphaeraceae</taxon>
        <taxon>Tautonia</taxon>
    </lineage>
</organism>
<keyword evidence="4" id="KW-0238">DNA-binding</keyword>
<evidence type="ECO:0000313" key="7">
    <source>
        <dbReference type="EMBL" id="QDV36436.1"/>
    </source>
</evidence>
<evidence type="ECO:0000259" key="6">
    <source>
        <dbReference type="Pfam" id="PF08281"/>
    </source>
</evidence>
<dbReference type="RefSeq" id="WP_145272705.1">
    <property type="nucleotide sequence ID" value="NZ_CP036426.1"/>
</dbReference>
<keyword evidence="2" id="KW-0805">Transcription regulation</keyword>
<dbReference type="InterPro" id="IPR013324">
    <property type="entry name" value="RNA_pol_sigma_r3/r4-like"/>
</dbReference>